<dbReference type="EMBL" id="CAJEWN010000165">
    <property type="protein sequence ID" value="CAD2170243.1"/>
    <property type="molecule type" value="Genomic_DNA"/>
</dbReference>
<organism evidence="2 3">
    <name type="scientific">Meloidogyne enterolobii</name>
    <name type="common">Root-knot nematode worm</name>
    <name type="synonym">Meloidogyne mayaguensis</name>
    <dbReference type="NCBI Taxonomy" id="390850"/>
    <lineage>
        <taxon>Eukaryota</taxon>
        <taxon>Metazoa</taxon>
        <taxon>Ecdysozoa</taxon>
        <taxon>Nematoda</taxon>
        <taxon>Chromadorea</taxon>
        <taxon>Rhabditida</taxon>
        <taxon>Tylenchina</taxon>
        <taxon>Tylenchomorpha</taxon>
        <taxon>Tylenchoidea</taxon>
        <taxon>Meloidogynidae</taxon>
        <taxon>Meloidogyninae</taxon>
        <taxon>Meloidogyne</taxon>
    </lineage>
</organism>
<comment type="caution">
    <text evidence="2">The sequence shown here is derived from an EMBL/GenBank/DDBJ whole genome shotgun (WGS) entry which is preliminary data.</text>
</comment>
<gene>
    <name evidence="2" type="ORF">MENT_LOCUS21633</name>
</gene>
<sequence>MNKKVTSPTSTNNSAKKMNKSILAVFFLEFSGWFINTLIRNILSWFQVSQLQTWYIMQIAGCILVPVLACYAPLLYKMSLYGTAFYKCFGIRFPFTKESASTITNDIKIKSVMPFVIPRNVAPAKINY</sequence>
<keyword evidence="1" id="KW-0472">Membrane</keyword>
<feature type="transmembrane region" description="Helical" evidence="1">
    <location>
        <begin position="21"/>
        <end position="43"/>
    </location>
</feature>
<evidence type="ECO:0000313" key="2">
    <source>
        <dbReference type="EMBL" id="CAD2170243.1"/>
    </source>
</evidence>
<dbReference type="Proteomes" id="UP000580250">
    <property type="component" value="Unassembled WGS sequence"/>
</dbReference>
<name>A0A6V7V605_MELEN</name>
<evidence type="ECO:0000313" key="3">
    <source>
        <dbReference type="Proteomes" id="UP000580250"/>
    </source>
</evidence>
<proteinExistence type="predicted"/>
<keyword evidence="1" id="KW-1133">Transmembrane helix</keyword>
<keyword evidence="1" id="KW-0812">Transmembrane</keyword>
<dbReference type="OrthoDB" id="5888382at2759"/>
<accession>A0A6V7V605</accession>
<evidence type="ECO:0000256" key="1">
    <source>
        <dbReference type="SAM" id="Phobius"/>
    </source>
</evidence>
<dbReference type="AlphaFoldDB" id="A0A6V7V605"/>
<feature type="transmembrane region" description="Helical" evidence="1">
    <location>
        <begin position="55"/>
        <end position="76"/>
    </location>
</feature>
<protein>
    <submittedName>
        <fullName evidence="2">Uncharacterized protein</fullName>
    </submittedName>
</protein>
<reference evidence="2 3" key="1">
    <citation type="submission" date="2020-08" db="EMBL/GenBank/DDBJ databases">
        <authorList>
            <person name="Koutsovoulos G."/>
            <person name="Danchin GJ E."/>
        </authorList>
    </citation>
    <scope>NUCLEOTIDE SEQUENCE [LARGE SCALE GENOMIC DNA]</scope>
</reference>